<dbReference type="SUPFAM" id="SSF63817">
    <property type="entry name" value="Sortase"/>
    <property type="match status" value="1"/>
</dbReference>
<feature type="region of interest" description="Disordered" evidence="3">
    <location>
        <begin position="57"/>
        <end position="76"/>
    </location>
</feature>
<organism evidence="5 6">
    <name type="scientific">Candidatus Blautia pullistercoris</name>
    <dbReference type="NCBI Taxonomy" id="2838499"/>
    <lineage>
        <taxon>Bacteria</taxon>
        <taxon>Bacillati</taxon>
        <taxon>Bacillota</taxon>
        <taxon>Clostridia</taxon>
        <taxon>Lachnospirales</taxon>
        <taxon>Lachnospiraceae</taxon>
        <taxon>Blautia</taxon>
    </lineage>
</organism>
<evidence type="ECO:0000256" key="2">
    <source>
        <dbReference type="PIRSR" id="PIRSR605754-1"/>
    </source>
</evidence>
<dbReference type="AlphaFoldDB" id="A0A9D1VJV0"/>
<dbReference type="Proteomes" id="UP000824230">
    <property type="component" value="Unassembled WGS sequence"/>
</dbReference>
<name>A0A9D1VJV0_9FIRM</name>
<evidence type="ECO:0000256" key="3">
    <source>
        <dbReference type="SAM" id="MobiDB-lite"/>
    </source>
</evidence>
<dbReference type="NCBIfam" id="TIGR03064">
    <property type="entry name" value="sortase_srtB"/>
    <property type="match status" value="1"/>
</dbReference>
<dbReference type="CDD" id="cd05826">
    <property type="entry name" value="Sortase_B"/>
    <property type="match status" value="1"/>
</dbReference>
<dbReference type="Gene3D" id="2.40.260.10">
    <property type="entry name" value="Sortase"/>
    <property type="match status" value="1"/>
</dbReference>
<comment type="caution">
    <text evidence="5">The sequence shown here is derived from an EMBL/GenBank/DDBJ whole genome shotgun (WGS) entry which is preliminary data.</text>
</comment>
<keyword evidence="4" id="KW-1133">Transmembrane helix</keyword>
<proteinExistence type="predicted"/>
<dbReference type="EMBL" id="DXFG01000052">
    <property type="protein sequence ID" value="HIX36730.1"/>
    <property type="molecule type" value="Genomic_DNA"/>
</dbReference>
<feature type="transmembrane region" description="Helical" evidence="4">
    <location>
        <begin position="14"/>
        <end position="32"/>
    </location>
</feature>
<reference evidence="5" key="1">
    <citation type="journal article" date="2021" name="PeerJ">
        <title>Extensive microbial diversity within the chicken gut microbiome revealed by metagenomics and culture.</title>
        <authorList>
            <person name="Gilroy R."/>
            <person name="Ravi A."/>
            <person name="Getino M."/>
            <person name="Pursley I."/>
            <person name="Horton D.L."/>
            <person name="Alikhan N.F."/>
            <person name="Baker D."/>
            <person name="Gharbi K."/>
            <person name="Hall N."/>
            <person name="Watson M."/>
            <person name="Adriaenssens E.M."/>
            <person name="Foster-Nyarko E."/>
            <person name="Jarju S."/>
            <person name="Secka A."/>
            <person name="Antonio M."/>
            <person name="Oren A."/>
            <person name="Chaudhuri R.R."/>
            <person name="La Ragione R."/>
            <person name="Hildebrand F."/>
            <person name="Pallen M.J."/>
        </authorList>
    </citation>
    <scope>NUCLEOTIDE SEQUENCE</scope>
    <source>
        <strain evidence="5">ChiHjej12B11-1927</strain>
    </source>
</reference>
<evidence type="ECO:0000313" key="5">
    <source>
        <dbReference type="EMBL" id="HIX36730.1"/>
    </source>
</evidence>
<accession>A0A9D1VJV0</accession>
<sequence>MSRGKKKRKTAGDILRYIILIIAACVFVFSAVQLGRIFLEYRAGTQEYDRIREYVQEDPQEETEQPEEGEAEDRPVPPAVDWESLKAINSDIIAWLQIEGTEISYPVVKGTDNDYYLHHTFEKNYNSAGSIFVEYTNSSDFQDCNTIIYGHNMRNGSMFGLLRKYFQSQDSLPGRYVWICTPEKDYRYEIFSSHVVDASGEVYTLFSAPDEQFQQYLDSMKAQSLVDFGVDVTKEDKIITLSTCTGNDATRFVVQAKREGEY</sequence>
<keyword evidence="4" id="KW-0812">Transmembrane</keyword>
<dbReference type="InterPro" id="IPR005754">
    <property type="entry name" value="Sortase"/>
</dbReference>
<dbReference type="Pfam" id="PF04203">
    <property type="entry name" value="Sortase"/>
    <property type="match status" value="1"/>
</dbReference>
<reference evidence="5" key="2">
    <citation type="submission" date="2021-04" db="EMBL/GenBank/DDBJ databases">
        <authorList>
            <person name="Gilroy R."/>
        </authorList>
    </citation>
    <scope>NUCLEOTIDE SEQUENCE</scope>
    <source>
        <strain evidence="5">ChiHjej12B11-1927</strain>
    </source>
</reference>
<feature type="active site" description="Acyl-thioester intermediate" evidence="2">
    <location>
        <position position="244"/>
    </location>
</feature>
<feature type="active site" description="Proton donor/acceptor" evidence="2">
    <location>
        <position position="151"/>
    </location>
</feature>
<gene>
    <name evidence="5" type="primary">srtB</name>
    <name evidence="5" type="ORF">H9738_02505</name>
</gene>
<dbReference type="InterPro" id="IPR009835">
    <property type="entry name" value="SrtB"/>
</dbReference>
<protein>
    <submittedName>
        <fullName evidence="5">Class B sortase</fullName>
        <ecNumber evidence="5">3.4.22.71</ecNumber>
    </submittedName>
</protein>
<dbReference type="GO" id="GO:0016787">
    <property type="term" value="F:hydrolase activity"/>
    <property type="evidence" value="ECO:0007669"/>
    <property type="project" value="UniProtKB-KW"/>
</dbReference>
<dbReference type="InterPro" id="IPR023365">
    <property type="entry name" value="Sortase_dom-sf"/>
</dbReference>
<feature type="compositionally biased region" description="Acidic residues" evidence="3">
    <location>
        <begin position="57"/>
        <end position="71"/>
    </location>
</feature>
<evidence type="ECO:0000256" key="4">
    <source>
        <dbReference type="SAM" id="Phobius"/>
    </source>
</evidence>
<dbReference type="EC" id="3.4.22.71" evidence="5"/>
<keyword evidence="4" id="KW-0472">Membrane</keyword>
<evidence type="ECO:0000313" key="6">
    <source>
        <dbReference type="Proteomes" id="UP000824230"/>
    </source>
</evidence>
<keyword evidence="1 5" id="KW-0378">Hydrolase</keyword>
<evidence type="ECO:0000256" key="1">
    <source>
        <dbReference type="ARBA" id="ARBA00022801"/>
    </source>
</evidence>